<evidence type="ECO:0000313" key="3">
    <source>
        <dbReference type="Proteomes" id="UP000176204"/>
    </source>
</evidence>
<proteinExistence type="predicted"/>
<dbReference type="InterPro" id="IPR013022">
    <property type="entry name" value="Xyl_isomerase-like_TIM-brl"/>
</dbReference>
<sequence>MKCRVPGLKIGGTSFIVPDDYVPAVRGCAEYLDDISLLLLQVGPKGEYLLPASDIDELKRIGDGEGLTWNVHLPTDGDYSSDKAALEFTDNLCRAIDRTLPLAPHSWVLHVEADKTPREYMVPPLTEAETERALASLERVRHHLPAPEYLALENIEWHPADYLDGILERMPFSRCFDMGHVWKDGHKPEELLDRWLPEIRMCHLHGLEKRDHKSLHHMPEDKLDALLHKLWDIRFEPVITLEVFTLDDFLNSHQAMMQSYERYRRLYS</sequence>
<dbReference type="SUPFAM" id="SSF51658">
    <property type="entry name" value="Xylose isomerase-like"/>
    <property type="match status" value="1"/>
</dbReference>
<dbReference type="OrthoDB" id="9792261at2"/>
<dbReference type="NCBIfam" id="NF041277">
    <property type="entry name" value="coba_remo_CbiR"/>
    <property type="match status" value="1"/>
</dbReference>
<dbReference type="InterPro" id="IPR036237">
    <property type="entry name" value="Xyl_isomerase-like_sf"/>
</dbReference>
<dbReference type="Gene3D" id="3.20.20.150">
    <property type="entry name" value="Divalent-metal-dependent TIM barrel enzymes"/>
    <property type="match status" value="1"/>
</dbReference>
<dbReference type="Pfam" id="PF01261">
    <property type="entry name" value="AP_endonuc_2"/>
    <property type="match status" value="1"/>
</dbReference>
<reference evidence="3" key="1">
    <citation type="submission" date="2016-09" db="EMBL/GenBank/DDBJ databases">
        <authorList>
            <person name="Koehorst J."/>
        </authorList>
    </citation>
    <scope>NUCLEOTIDE SEQUENCE [LARGE SCALE GENOMIC DNA]</scope>
</reference>
<evidence type="ECO:0000313" key="2">
    <source>
        <dbReference type="EMBL" id="SEH99033.1"/>
    </source>
</evidence>
<dbReference type="GO" id="GO:0016853">
    <property type="term" value="F:isomerase activity"/>
    <property type="evidence" value="ECO:0007669"/>
    <property type="project" value="UniProtKB-KW"/>
</dbReference>
<keyword evidence="2" id="KW-0413">Isomerase</keyword>
<dbReference type="RefSeq" id="WP_067777646.1">
    <property type="nucleotide sequence ID" value="NZ_LIGX01000040.1"/>
</dbReference>
<gene>
    <name evidence="2" type="ORF">PYTT_2353</name>
</gene>
<dbReference type="AlphaFoldDB" id="A0A1C7P9Q1"/>
<keyword evidence="3" id="KW-1185">Reference proteome</keyword>
<dbReference type="STRING" id="1679444.PYTT_2353"/>
<evidence type="ECO:0000259" key="1">
    <source>
        <dbReference type="Pfam" id="PF01261"/>
    </source>
</evidence>
<name>A0A1C7P9Q1_9BACT</name>
<accession>A0A1C7P9Q1</accession>
<protein>
    <submittedName>
        <fullName evidence="2">Xylose isomerase-like tim barrel</fullName>
    </submittedName>
</protein>
<dbReference type="EMBL" id="LT629973">
    <property type="protein sequence ID" value="SEH99033.1"/>
    <property type="molecule type" value="Genomic_DNA"/>
</dbReference>
<feature type="domain" description="Xylose isomerase-like TIM barrel" evidence="1">
    <location>
        <begin position="51"/>
        <end position="262"/>
    </location>
</feature>
<organism evidence="2 3">
    <name type="scientific">Akkermansia glycaniphila</name>
    <dbReference type="NCBI Taxonomy" id="1679444"/>
    <lineage>
        <taxon>Bacteria</taxon>
        <taxon>Pseudomonadati</taxon>
        <taxon>Verrucomicrobiota</taxon>
        <taxon>Verrucomicrobiia</taxon>
        <taxon>Verrucomicrobiales</taxon>
        <taxon>Akkermansiaceae</taxon>
        <taxon>Akkermansia</taxon>
    </lineage>
</organism>
<dbReference type="KEGG" id="agl:PYTT_2353"/>
<dbReference type="Proteomes" id="UP000176204">
    <property type="component" value="Chromosome I"/>
</dbReference>